<keyword evidence="8" id="KW-1185">Reference proteome</keyword>
<feature type="domain" description="WHEP-TRS" evidence="7">
    <location>
        <begin position="73"/>
        <end position="128"/>
    </location>
</feature>
<gene>
    <name evidence="9" type="primary">LOC138928367</name>
</gene>
<organism evidence="8 9">
    <name type="scientific">Drosophila kikkawai</name>
    <name type="common">Fruit fly</name>
    <dbReference type="NCBI Taxonomy" id="30033"/>
    <lineage>
        <taxon>Eukaryota</taxon>
        <taxon>Metazoa</taxon>
        <taxon>Ecdysozoa</taxon>
        <taxon>Arthropoda</taxon>
        <taxon>Hexapoda</taxon>
        <taxon>Insecta</taxon>
        <taxon>Pterygota</taxon>
        <taxon>Neoptera</taxon>
        <taxon>Endopterygota</taxon>
        <taxon>Diptera</taxon>
        <taxon>Brachycera</taxon>
        <taxon>Muscomorpha</taxon>
        <taxon>Ephydroidea</taxon>
        <taxon>Drosophilidae</taxon>
        <taxon>Drosophila</taxon>
        <taxon>Sophophora</taxon>
    </lineage>
</organism>
<feature type="region of interest" description="Disordered" evidence="6">
    <location>
        <begin position="47"/>
        <end position="71"/>
    </location>
</feature>
<dbReference type="Gene3D" id="1.10.287.10">
    <property type="entry name" value="S15/NS1, RNA-binding"/>
    <property type="match status" value="2"/>
</dbReference>
<evidence type="ECO:0000256" key="4">
    <source>
        <dbReference type="ARBA" id="ARBA00022917"/>
    </source>
</evidence>
<dbReference type="PROSITE" id="PS51185">
    <property type="entry name" value="WHEP_TRS_2"/>
    <property type="match status" value="2"/>
</dbReference>
<evidence type="ECO:0000256" key="1">
    <source>
        <dbReference type="ARBA" id="ARBA00022598"/>
    </source>
</evidence>
<evidence type="ECO:0000256" key="3">
    <source>
        <dbReference type="ARBA" id="ARBA00022840"/>
    </source>
</evidence>
<keyword evidence="4" id="KW-0648">Protein biosynthesis</keyword>
<evidence type="ECO:0000313" key="9">
    <source>
        <dbReference type="RefSeq" id="XP_070141516.1"/>
    </source>
</evidence>
<evidence type="ECO:0000256" key="6">
    <source>
        <dbReference type="SAM" id="MobiDB-lite"/>
    </source>
</evidence>
<dbReference type="GeneID" id="138928367"/>
<evidence type="ECO:0000259" key="7">
    <source>
        <dbReference type="PROSITE" id="PS51185"/>
    </source>
</evidence>
<evidence type="ECO:0000256" key="2">
    <source>
        <dbReference type="ARBA" id="ARBA00022741"/>
    </source>
</evidence>
<keyword evidence="3" id="KW-0067">ATP-binding</keyword>
<evidence type="ECO:0000256" key="5">
    <source>
        <dbReference type="ARBA" id="ARBA00023146"/>
    </source>
</evidence>
<reference evidence="9" key="1">
    <citation type="submission" date="2025-08" db="UniProtKB">
        <authorList>
            <consortium name="RefSeq"/>
        </authorList>
    </citation>
    <scope>IDENTIFICATION</scope>
    <source>
        <strain evidence="9">14028-0561.14</strain>
        <tissue evidence="9">Whole fly</tissue>
    </source>
</reference>
<dbReference type="SMART" id="SM00991">
    <property type="entry name" value="WHEP-TRS"/>
    <property type="match status" value="2"/>
</dbReference>
<evidence type="ECO:0000313" key="8">
    <source>
        <dbReference type="Proteomes" id="UP001652661"/>
    </source>
</evidence>
<feature type="domain" description="WHEP-TRS" evidence="7">
    <location>
        <begin position="1"/>
        <end position="56"/>
    </location>
</feature>
<keyword evidence="2" id="KW-0547">Nucleotide-binding</keyword>
<keyword evidence="5" id="KW-0030">Aminoacyl-tRNA synthetase</keyword>
<name>A0ABM4GFM3_DROKI</name>
<dbReference type="InterPro" id="IPR000738">
    <property type="entry name" value="WHEP-TRS_dom"/>
</dbReference>
<accession>A0ABM4GFM3</accession>
<dbReference type="InterPro" id="IPR009068">
    <property type="entry name" value="uS15_NS1_RNA-bd_sf"/>
</dbReference>
<dbReference type="RefSeq" id="XP_070141516.1">
    <property type="nucleotide sequence ID" value="XM_070285415.1"/>
</dbReference>
<proteinExistence type="predicted"/>
<dbReference type="SUPFAM" id="SSF47060">
    <property type="entry name" value="S15/NS1 RNA-binding domain"/>
    <property type="match status" value="2"/>
</dbReference>
<protein>
    <submittedName>
        <fullName evidence="9">Bifunctional glutamate/proline--tRNA ligase-like</fullName>
    </submittedName>
</protein>
<dbReference type="Pfam" id="PF00458">
    <property type="entry name" value="WHEP-TRS"/>
    <property type="match status" value="2"/>
</dbReference>
<dbReference type="Proteomes" id="UP001652661">
    <property type="component" value="Chromosome 3L"/>
</dbReference>
<feature type="region of interest" description="Disordered" evidence="6">
    <location>
        <begin position="1"/>
        <end position="23"/>
    </location>
</feature>
<keyword evidence="1" id="KW-0436">Ligase</keyword>
<sequence>MQDLEKAIQEQGDKVRKLKSSTKDKAVWQPEVNVLLELKKQLEAAQKAAKAAPTAVPAPTPAPAATSSVDPAQVKALEDKIAQQGEKVRTLKAAGNADVWKPEVATLLALKNELAALTGAPAAGGQNKGKKQK</sequence>